<proteinExistence type="predicted"/>
<dbReference type="SUPFAM" id="SSF82171">
    <property type="entry name" value="DPP6 N-terminal domain-like"/>
    <property type="match status" value="1"/>
</dbReference>
<name>A0A2M8P445_9CHLR</name>
<sequence length="610" mass="67767">MPKRLVLSVLILSAALSGVLGVTRGVVRATQNDYACLQFYYNARQNWVLDLNSGTYLHDKRITSSPLDIRRGAVSPDGAYVAYVTQTCVGFLNLYVQPNDAPTLNMPTLCTDVMTCWRSQAPSAAARQLQLDTPAAAIGWSPSGEMLGYLWGARIGAIKVAVSTPEGRLIAERSVEGDHFMLHGWSASGRHLIFSTQERLDERSRLSLHFWAPQQNVLRSYPLEDVRNVSWYSLTSIAPQAERIAIVATGRDNMPTLFIVSAQNGIERHETLPLHIDWRANWSPKGDSLGLYHFDPPYWHFSLYEVSGATHRSIGGVTTGSSLAKRDGLREFYWAVDGESAAFLRPNRDETSTLVRYRLADRQIVPMREAVLSAYESPAKGRVALVRREGDQMALEVLDVQSGSVRSIAVRPHIGDVLWLRGADALVFTSDSPEDGLLYVEHADLSQSAVQTLFRAQTLYDSLNQETATNLLTVWWRSEAGQTYFDAYTPAGRRAYRYRLLIGRSSRPPILFSTADRRAALIMVSDENGADYLQLASGNGERALLIDNQRHSTTALWSPDSERVAIVTSPLGNAPSKGRQRLRVLDQSGALHYDFQAITVGLLHAWTRCG</sequence>
<evidence type="ECO:0000313" key="1">
    <source>
        <dbReference type="EMBL" id="PJF32311.1"/>
    </source>
</evidence>
<reference evidence="1 2" key="1">
    <citation type="submission" date="2017-11" db="EMBL/GenBank/DDBJ databases">
        <title>Evolution of Phototrophy in the Chloroflexi Phylum Driven by Horizontal Gene Transfer.</title>
        <authorList>
            <person name="Ward L.M."/>
            <person name="Hemp J."/>
            <person name="Shih P.M."/>
            <person name="Mcglynn S.E."/>
            <person name="Fischer W."/>
        </authorList>
    </citation>
    <scope>NUCLEOTIDE SEQUENCE [LARGE SCALE GENOMIC DNA]</scope>
    <source>
        <strain evidence="1">CP2_2F</strain>
    </source>
</reference>
<dbReference type="Proteomes" id="UP000228921">
    <property type="component" value="Unassembled WGS sequence"/>
</dbReference>
<dbReference type="AlphaFoldDB" id="A0A2M8P445"/>
<comment type="caution">
    <text evidence="1">The sequence shown here is derived from an EMBL/GenBank/DDBJ whole genome shotgun (WGS) entry which is preliminary data.</text>
</comment>
<gene>
    <name evidence="1" type="ORF">CUN51_01395</name>
</gene>
<dbReference type="Gene3D" id="2.120.10.30">
    <property type="entry name" value="TolB, C-terminal domain"/>
    <property type="match status" value="2"/>
</dbReference>
<dbReference type="InterPro" id="IPR011042">
    <property type="entry name" value="6-blade_b-propeller_TolB-like"/>
</dbReference>
<accession>A0A2M8P445</accession>
<protein>
    <submittedName>
        <fullName evidence="1">Uncharacterized protein</fullName>
    </submittedName>
</protein>
<evidence type="ECO:0000313" key="2">
    <source>
        <dbReference type="Proteomes" id="UP000228921"/>
    </source>
</evidence>
<dbReference type="EMBL" id="PGTK01000001">
    <property type="protein sequence ID" value="PJF32311.1"/>
    <property type="molecule type" value="Genomic_DNA"/>
</dbReference>
<organism evidence="1 2">
    <name type="scientific">Candidatus Thermofonsia Clade 1 bacterium</name>
    <dbReference type="NCBI Taxonomy" id="2364210"/>
    <lineage>
        <taxon>Bacteria</taxon>
        <taxon>Bacillati</taxon>
        <taxon>Chloroflexota</taxon>
        <taxon>Candidatus Thermofontia</taxon>
        <taxon>Candidatus Thermofonsia Clade 1</taxon>
    </lineage>
</organism>